<dbReference type="EMBL" id="LN554846">
    <property type="protein sequence ID" value="CED72176.1"/>
    <property type="molecule type" value="Genomic_DNA"/>
</dbReference>
<dbReference type="Proteomes" id="UP000032427">
    <property type="component" value="Chromosome 1"/>
</dbReference>
<evidence type="ECO:0000313" key="7">
    <source>
        <dbReference type="Proteomes" id="UP000032427"/>
    </source>
</evidence>
<keyword evidence="2 4" id="KW-0472">Membrane</keyword>
<keyword evidence="7" id="KW-1185">Reference proteome</keyword>
<keyword evidence="4" id="KW-0564">Palmitate</keyword>
<keyword evidence="1 4" id="KW-0732">Signal</keyword>
<evidence type="ECO:0000256" key="1">
    <source>
        <dbReference type="ARBA" id="ARBA00022729"/>
    </source>
</evidence>
<dbReference type="Pfam" id="PF04355">
    <property type="entry name" value="BamE"/>
    <property type="match status" value="1"/>
</dbReference>
<dbReference type="HAMAP" id="MF_00925">
    <property type="entry name" value="OM_assembly_BamE"/>
    <property type="match status" value="1"/>
</dbReference>
<evidence type="ECO:0000256" key="4">
    <source>
        <dbReference type="HAMAP-Rule" id="MF_00925"/>
    </source>
</evidence>
<feature type="domain" description="Outer membrane protein assembly factor BamE" evidence="5">
    <location>
        <begin position="35"/>
        <end position="103"/>
    </location>
</feature>
<evidence type="ECO:0000313" key="6">
    <source>
        <dbReference type="EMBL" id="CED72176.1"/>
    </source>
</evidence>
<dbReference type="GO" id="GO:0043165">
    <property type="term" value="P:Gram-negative-bacterium-type cell outer membrane assembly"/>
    <property type="evidence" value="ECO:0007669"/>
    <property type="project" value="UniProtKB-UniRule"/>
</dbReference>
<dbReference type="Gene3D" id="3.30.1450.10">
    <property type="match status" value="1"/>
</dbReference>
<evidence type="ECO:0000256" key="2">
    <source>
        <dbReference type="ARBA" id="ARBA00023136"/>
    </source>
</evidence>
<dbReference type="GO" id="GO:0030674">
    <property type="term" value="F:protein-macromolecule adaptor activity"/>
    <property type="evidence" value="ECO:0007669"/>
    <property type="project" value="TreeGrafter"/>
</dbReference>
<dbReference type="KEGG" id="awd:AWOD_I_2111"/>
<dbReference type="PATRIC" id="fig|80852.17.peg.2182"/>
<reference evidence="7" key="1">
    <citation type="submission" date="2014-09" db="EMBL/GenBank/DDBJ databases">
        <authorList>
            <person name="Hjerde E."/>
        </authorList>
    </citation>
    <scope>NUCLEOTIDE SEQUENCE [LARGE SCALE GENOMIC DNA]</scope>
    <source>
        <strain evidence="7">06/09/139</strain>
    </source>
</reference>
<dbReference type="OrthoDB" id="9808250at2"/>
<dbReference type="NCBIfam" id="NF008585">
    <property type="entry name" value="PRK11548.1"/>
    <property type="match status" value="1"/>
</dbReference>
<comment type="similarity">
    <text evidence="4">Belongs to the BamE family.</text>
</comment>
<comment type="subunit">
    <text evidence="4">Part of the Bam complex.</text>
</comment>
<dbReference type="STRING" id="80852.AWOD_I_2111"/>
<dbReference type="InterPro" id="IPR007450">
    <property type="entry name" value="BamE_dom"/>
</dbReference>
<dbReference type="GO" id="GO:1990063">
    <property type="term" value="C:Bam protein complex"/>
    <property type="evidence" value="ECO:0007669"/>
    <property type="project" value="TreeGrafter"/>
</dbReference>
<proteinExistence type="inferred from homology"/>
<dbReference type="InterPro" id="IPR037873">
    <property type="entry name" value="BamE-like"/>
</dbReference>
<dbReference type="PANTHER" id="PTHR37482">
    <property type="entry name" value="OUTER MEMBRANE PROTEIN ASSEMBLY FACTOR BAME"/>
    <property type="match status" value="1"/>
</dbReference>
<keyword evidence="3 4" id="KW-0998">Cell outer membrane</keyword>
<protein>
    <recommendedName>
        <fullName evidence="4">Outer membrane protein assembly factor BamE</fullName>
    </recommendedName>
</protein>
<comment type="function">
    <text evidence="4">Part of the outer membrane protein assembly complex, which is involved in assembly and insertion of beta-barrel proteins into the outer membrane.</text>
</comment>
<dbReference type="GeneID" id="28541688"/>
<evidence type="ECO:0000256" key="3">
    <source>
        <dbReference type="ARBA" id="ARBA00023237"/>
    </source>
</evidence>
<name>A0A090IMP9_9GAMM</name>
<organism evidence="6 7">
    <name type="scientific">Aliivibrio wodanis</name>
    <dbReference type="NCBI Taxonomy" id="80852"/>
    <lineage>
        <taxon>Bacteria</taxon>
        <taxon>Pseudomonadati</taxon>
        <taxon>Pseudomonadota</taxon>
        <taxon>Gammaproteobacteria</taxon>
        <taxon>Vibrionales</taxon>
        <taxon>Vibrionaceae</taxon>
        <taxon>Aliivibrio</taxon>
    </lineage>
</organism>
<gene>
    <name evidence="6" type="primary">smpA</name>
    <name evidence="4" type="synonym">bamE</name>
    <name evidence="6" type="ORF">AWOD_I_2111</name>
</gene>
<dbReference type="GO" id="GO:0051205">
    <property type="term" value="P:protein insertion into membrane"/>
    <property type="evidence" value="ECO:0007669"/>
    <property type="project" value="UniProtKB-UniRule"/>
</dbReference>
<dbReference type="HOGENOM" id="CLU_083835_3_1_6"/>
<comment type="subcellular location">
    <subcellularLocation>
        <location evidence="4">Cell outer membrane</location>
        <topology evidence="4">Lipid-anchor</topology>
    </subcellularLocation>
</comment>
<evidence type="ECO:0000259" key="5">
    <source>
        <dbReference type="Pfam" id="PF04355"/>
    </source>
</evidence>
<dbReference type="PROSITE" id="PS51257">
    <property type="entry name" value="PROKAR_LIPOPROTEIN"/>
    <property type="match status" value="1"/>
</dbReference>
<accession>A0A090IMP9</accession>
<dbReference type="InterPro" id="IPR026592">
    <property type="entry name" value="BamE"/>
</dbReference>
<dbReference type="PANTHER" id="PTHR37482:SF1">
    <property type="entry name" value="OUTER MEMBRANE PROTEIN ASSEMBLY FACTOR BAME"/>
    <property type="match status" value="1"/>
</dbReference>
<dbReference type="AlphaFoldDB" id="A0A090IMP9"/>
<sequence>MQFKKWIIALPLAVGLLGGCSLLEPLVYRIDIAQGNYVEQEAVDKLRFGMTKKQVQFVMGSPMLVESGYPNTWYYIYNFTKGHNDSIQKDLVVHFDDNGNLINIVGDFPMSDSFFEEM</sequence>
<keyword evidence="4 6" id="KW-0449">Lipoprotein</keyword>